<comment type="caution">
    <text evidence="2">The sequence shown here is derived from an EMBL/GenBank/DDBJ whole genome shotgun (WGS) entry which is preliminary data.</text>
</comment>
<dbReference type="STRING" id="1611254.A0A2G5SSB3"/>
<evidence type="ECO:0000313" key="3">
    <source>
        <dbReference type="Proteomes" id="UP000230233"/>
    </source>
</evidence>
<dbReference type="AlphaFoldDB" id="A0A2G5SSB3"/>
<keyword evidence="1" id="KW-1133">Transmembrane helix</keyword>
<organism evidence="2 3">
    <name type="scientific">Caenorhabditis nigoni</name>
    <dbReference type="NCBI Taxonomy" id="1611254"/>
    <lineage>
        <taxon>Eukaryota</taxon>
        <taxon>Metazoa</taxon>
        <taxon>Ecdysozoa</taxon>
        <taxon>Nematoda</taxon>
        <taxon>Chromadorea</taxon>
        <taxon>Rhabditida</taxon>
        <taxon>Rhabditina</taxon>
        <taxon>Rhabditomorpha</taxon>
        <taxon>Rhabditoidea</taxon>
        <taxon>Rhabditidae</taxon>
        <taxon>Peloderinae</taxon>
        <taxon>Caenorhabditis</taxon>
    </lineage>
</organism>
<evidence type="ECO:0000256" key="1">
    <source>
        <dbReference type="SAM" id="Phobius"/>
    </source>
</evidence>
<keyword evidence="1" id="KW-0812">Transmembrane</keyword>
<accession>A0A2G5SSB3</accession>
<dbReference type="Proteomes" id="UP000230233">
    <property type="component" value="Chromosome X"/>
</dbReference>
<gene>
    <name evidence="2" type="primary">Cni-snet-1</name>
    <name evidence="2" type="synonym">Cnig_chr_X.g23930</name>
    <name evidence="2" type="ORF">B9Z55_023930</name>
</gene>
<dbReference type="OrthoDB" id="5807133at2759"/>
<evidence type="ECO:0000313" key="2">
    <source>
        <dbReference type="EMBL" id="PIC17829.1"/>
    </source>
</evidence>
<proteinExistence type="predicted"/>
<protein>
    <submittedName>
        <fullName evidence="2">Uncharacterized protein</fullName>
    </submittedName>
</protein>
<reference evidence="3" key="1">
    <citation type="submission" date="2017-10" db="EMBL/GenBank/DDBJ databases">
        <title>Rapid genome shrinkage in a self-fertile nematode reveals novel sperm competition proteins.</title>
        <authorList>
            <person name="Yin D."/>
            <person name="Schwarz E.M."/>
            <person name="Thomas C.G."/>
            <person name="Felde R.L."/>
            <person name="Korf I.F."/>
            <person name="Cutter A.D."/>
            <person name="Schartner C.M."/>
            <person name="Ralston E.J."/>
            <person name="Meyer B.J."/>
            <person name="Haag E.S."/>
        </authorList>
    </citation>
    <scope>NUCLEOTIDE SEQUENCE [LARGE SCALE GENOMIC DNA]</scope>
    <source>
        <strain evidence="3">JU1422</strain>
    </source>
</reference>
<name>A0A2G5SSB3_9PELO</name>
<keyword evidence="3" id="KW-1185">Reference proteome</keyword>
<feature type="transmembrane region" description="Helical" evidence="1">
    <location>
        <begin position="113"/>
        <end position="130"/>
    </location>
</feature>
<keyword evidence="1" id="KW-0472">Membrane</keyword>
<dbReference type="EMBL" id="PDUG01000006">
    <property type="protein sequence ID" value="PIC17829.1"/>
    <property type="molecule type" value="Genomic_DNA"/>
</dbReference>
<sequence>MKQAYSIVHFSIFEHFLCVTRKSSKTFSNYLHHQILSILKNNITSMHSTRFISLPLSESRHLTEKQLWAELNTCVPLKKWGGAKRRKSVDKRAGSSREISLFITLTSTRMARFTPLLLVLLALVPLYYSLDCRKFSFAPACRGIMLKRSGGHPMVVDQSQPILDSAKAREIQMMELLIRNIEDEALIANSDCVSMSWLRDRLVNAKNELPQ</sequence>